<reference evidence="6 7" key="1">
    <citation type="journal article" date="2007" name="Appl. Environ. Microbiol.">
        <title>Rhizobial factors required for stem nodule maturation and maintenance in Sesbania rostrata-Azorhizobium caulinodans ORS571 symbiosis.</title>
        <authorList>
            <person name="Suzuki S."/>
            <person name="Aono T."/>
            <person name="Lee KB."/>
            <person name="Suzuki T."/>
            <person name="Liu CT."/>
            <person name="Miwa H."/>
            <person name="Wakao S."/>
            <person name="Iki T."/>
            <person name="Oyaizu H."/>
        </authorList>
    </citation>
    <scope>NUCLEOTIDE SEQUENCE [LARGE SCALE GENOMIC DNA]</scope>
    <source>
        <strain evidence="7">ATCC 43989 / DSM 5975 / JCM 20966 / LMG 6465 / NBRC 14845 / NCIMB 13405 / ORS 571</strain>
    </source>
</reference>
<reference evidence="6 7" key="3">
    <citation type="journal article" date="2008" name="BMC Genomics">
        <title>The genome of the versatile nitrogen fixer Azorhizobium caulinodans ORS571.</title>
        <authorList>
            <person name="Lee KB."/>
            <person name="Backer P.D."/>
            <person name="Aono T."/>
            <person name="Liu CT."/>
            <person name="Suzuki S."/>
            <person name="Suzuki T."/>
            <person name="Kaneko T."/>
            <person name="Yamada M."/>
            <person name="Tabata S."/>
            <person name="Kupfer D.M."/>
            <person name="Najar F.Z."/>
            <person name="Wiley G.B."/>
            <person name="Roe B."/>
            <person name="Binnewies T.T."/>
            <person name="Ussery D.W."/>
            <person name="D'Haeze W."/>
            <person name="Herder J.D."/>
            <person name="Gevers D."/>
            <person name="Vereecke D."/>
            <person name="Holsters M."/>
            <person name="Oyaizu H."/>
        </authorList>
    </citation>
    <scope>NUCLEOTIDE SEQUENCE [LARGE SCALE GENOMIC DNA]</scope>
    <source>
        <strain evidence="7">ATCC 43989 / DSM 5975 / JCM 20966 / LMG 6465 / NBRC 14845 / NCIMB 13405 / ORS 571</strain>
    </source>
</reference>
<dbReference type="InterPro" id="IPR011711">
    <property type="entry name" value="GntR_C"/>
</dbReference>
<reference evidence="6 7" key="5">
    <citation type="journal article" date="2010" name="Appl. Environ. Microbiol.">
        <title>phrR-like gene praR of Azorhizobium caulinodans ORS571 is essential for symbiosis with Sesbania rostrata and is involved in expression of reb genes.</title>
        <authorList>
            <person name="Akiba N."/>
            <person name="Aono T."/>
            <person name="Toyazaki H."/>
            <person name="Sato S."/>
            <person name="Oyaizu H."/>
        </authorList>
    </citation>
    <scope>NUCLEOTIDE SEQUENCE [LARGE SCALE GENOMIC DNA]</scope>
    <source>
        <strain evidence="7">ATCC 43989 / DSM 5975 / JCM 20966 / LMG 6465 / NBRC 14845 / NCIMB 13405 / ORS 571</strain>
    </source>
</reference>
<dbReference type="Pfam" id="PF00392">
    <property type="entry name" value="GntR"/>
    <property type="match status" value="2"/>
</dbReference>
<dbReference type="Pfam" id="PF07729">
    <property type="entry name" value="FCD"/>
    <property type="match status" value="1"/>
</dbReference>
<dbReference type="InterPro" id="IPR036388">
    <property type="entry name" value="WH-like_DNA-bd_sf"/>
</dbReference>
<proteinExistence type="predicted"/>
<dbReference type="PRINTS" id="PR00035">
    <property type="entry name" value="HTHGNTR"/>
</dbReference>
<keyword evidence="2" id="KW-0238">DNA-binding</keyword>
<dbReference type="HOGENOM" id="CLU_082415_0_0_5"/>
<dbReference type="GO" id="GO:0003677">
    <property type="term" value="F:DNA binding"/>
    <property type="evidence" value="ECO:0007669"/>
    <property type="project" value="UniProtKB-KW"/>
</dbReference>
<dbReference type="KEGG" id="azc:AZC_3285"/>
<dbReference type="Gene3D" id="1.10.10.10">
    <property type="entry name" value="Winged helix-like DNA-binding domain superfamily/Winged helix DNA-binding domain"/>
    <property type="match status" value="2"/>
</dbReference>
<evidence type="ECO:0000313" key="6">
    <source>
        <dbReference type="EMBL" id="BAF89283.1"/>
    </source>
</evidence>
<evidence type="ECO:0000313" key="7">
    <source>
        <dbReference type="Proteomes" id="UP000000270"/>
    </source>
</evidence>
<name>A8IHJ6_AZOC5</name>
<evidence type="ECO:0000256" key="3">
    <source>
        <dbReference type="ARBA" id="ARBA00023163"/>
    </source>
</evidence>
<feature type="domain" description="HTH gntR-type" evidence="5">
    <location>
        <begin position="2"/>
        <end position="70"/>
    </location>
</feature>
<keyword evidence="7" id="KW-1185">Reference proteome</keyword>
<dbReference type="SMART" id="SM00345">
    <property type="entry name" value="HTH_GNTR"/>
    <property type="match status" value="2"/>
</dbReference>
<dbReference type="PANTHER" id="PTHR43537:SF51">
    <property type="entry name" value="HTH-TYPE TRANSCRIPTIONAL REGULATOR LGOR-RELATED"/>
    <property type="match status" value="1"/>
</dbReference>
<evidence type="ECO:0000256" key="1">
    <source>
        <dbReference type="ARBA" id="ARBA00023015"/>
    </source>
</evidence>
<dbReference type="STRING" id="438753.AZC_3285"/>
<organism evidence="6 7">
    <name type="scientific">Azorhizobium caulinodans (strain ATCC 43989 / DSM 5975 / JCM 20966 / LMG 6465 / NBRC 14845 / NCIMB 13405 / ORS 571)</name>
    <dbReference type="NCBI Taxonomy" id="438753"/>
    <lineage>
        <taxon>Bacteria</taxon>
        <taxon>Pseudomonadati</taxon>
        <taxon>Pseudomonadota</taxon>
        <taxon>Alphaproteobacteria</taxon>
        <taxon>Hyphomicrobiales</taxon>
        <taxon>Xanthobacteraceae</taxon>
        <taxon>Azorhizobium</taxon>
    </lineage>
</organism>
<evidence type="ECO:0000256" key="4">
    <source>
        <dbReference type="SAM" id="MobiDB-lite"/>
    </source>
</evidence>
<protein>
    <submittedName>
        <fullName evidence="6">Putative transcription regulator protein</fullName>
    </submittedName>
</protein>
<dbReference type="GO" id="GO:0003700">
    <property type="term" value="F:DNA-binding transcription factor activity"/>
    <property type="evidence" value="ECO:0007669"/>
    <property type="project" value="InterPro"/>
</dbReference>
<dbReference type="SMART" id="SM00895">
    <property type="entry name" value="FCD"/>
    <property type="match status" value="1"/>
</dbReference>
<dbReference type="RefSeq" id="WP_012171808.1">
    <property type="nucleotide sequence ID" value="NC_009937.1"/>
</dbReference>
<dbReference type="InterPro" id="IPR000524">
    <property type="entry name" value="Tscrpt_reg_HTH_GntR"/>
</dbReference>
<reference evidence="7" key="2">
    <citation type="submission" date="2007-04" db="EMBL/GenBank/DDBJ databases">
        <title>Complete genome sequence of the nitrogen-fixing bacterium Azorhizobium caulinodans ORS571.</title>
        <authorList>
            <person name="Lee K.B."/>
            <person name="Backer P.D."/>
            <person name="Aono T."/>
            <person name="Liu C.T."/>
            <person name="Suzuki S."/>
            <person name="Suzuki T."/>
            <person name="Kaneko T."/>
            <person name="Yamada M."/>
            <person name="Tabata S."/>
            <person name="Kupfer D.M."/>
            <person name="Najar F.Z."/>
            <person name="Wiley G.B."/>
            <person name="Roe B."/>
            <person name="Binnewies T."/>
            <person name="Ussery D."/>
            <person name="Vereecke D."/>
            <person name="Gevers D."/>
            <person name="Holsters M."/>
            <person name="Oyaizu H."/>
        </authorList>
    </citation>
    <scope>NUCLEOTIDE SEQUENCE [LARGE SCALE GENOMIC DNA]</scope>
    <source>
        <strain evidence="7">ATCC 43989 / DSM 5975 / JCM 20966 / LMG 6465 / NBRC 14845 / NCIMB 13405 / ORS 571</strain>
    </source>
</reference>
<dbReference type="Proteomes" id="UP000000270">
    <property type="component" value="Chromosome"/>
</dbReference>
<dbReference type="EMBL" id="AP009384">
    <property type="protein sequence ID" value="BAF89283.1"/>
    <property type="molecule type" value="Genomic_DNA"/>
</dbReference>
<feature type="compositionally biased region" description="Basic residues" evidence="4">
    <location>
        <begin position="322"/>
        <end position="334"/>
    </location>
</feature>
<sequence length="334" mass="38117">MRGNSLFKRTYNQCLSLLGDLPPGARLGSEAQLAQVLEVSRTTVRAVLAALAEAGLVTAEAGRRQLARHPTPAHYFPEPQTESVRASVERQFMQWVLQGDFRPGQLIHCAELARQFNTSTTAIREYLSHFSHFGLIERRPNSAWVFKGITADFAAEIYEIREMFELRSAQRFASLPPEAPAWRELDALEAEHHALLKEIHVRYRDFSRLDERLHRLIHDASHNRFMMDFYDVISMIFHYHYQWNKADEKERNTVAIHEHLAYIAALRSRDARAIEAKCRAHLRTARSTLLRSIDAGPLRPGASLPLDPDRPPLALPVGPSHSKAKRSPVAARRR</sequence>
<dbReference type="eggNOG" id="COG1802">
    <property type="taxonomic scope" value="Bacteria"/>
</dbReference>
<gene>
    <name evidence="6" type="ordered locus">AZC_3285</name>
</gene>
<keyword evidence="1" id="KW-0805">Transcription regulation</keyword>
<keyword evidence="3" id="KW-0804">Transcription</keyword>
<dbReference type="PROSITE" id="PS50949">
    <property type="entry name" value="HTH_GNTR"/>
    <property type="match status" value="1"/>
</dbReference>
<evidence type="ECO:0000259" key="5">
    <source>
        <dbReference type="PROSITE" id="PS50949"/>
    </source>
</evidence>
<dbReference type="PANTHER" id="PTHR43537">
    <property type="entry name" value="TRANSCRIPTIONAL REGULATOR, GNTR FAMILY"/>
    <property type="match status" value="1"/>
</dbReference>
<dbReference type="InterPro" id="IPR036390">
    <property type="entry name" value="WH_DNA-bd_sf"/>
</dbReference>
<dbReference type="AlphaFoldDB" id="A8IHJ6"/>
<reference evidence="6 7" key="6">
    <citation type="journal article" date="2011" name="Appl. Environ. Microbiol.">
        <title>Involvement of the azorhizobial chromosome partition gene (parA) in the onset of bacteroid differentiation during Sesbania rostrata stem nodule development.</title>
        <authorList>
            <person name="Liu CT."/>
            <person name="Lee KB."/>
            <person name="Wang YS."/>
            <person name="Peng MH."/>
            <person name="Lee KT."/>
            <person name="Suzuki S."/>
            <person name="Suzuki T."/>
            <person name="Oyaizu H."/>
        </authorList>
    </citation>
    <scope>NUCLEOTIDE SEQUENCE [LARGE SCALE GENOMIC DNA]</scope>
    <source>
        <strain evidence="7">ATCC 43989 / DSM 5975 / JCM 20966 / LMG 6465 / NBRC 14845 / NCIMB 13405 / ORS 571</strain>
    </source>
</reference>
<reference evidence="6 7" key="4">
    <citation type="journal article" date="2009" name="Appl. Environ. Microbiol.">
        <title>Comparative genome-wide transcriptional profiling of Azorhizobium caulinodans ORS571 grown under free-living and symbiotic conditions.</title>
        <authorList>
            <person name="Tsukada S."/>
            <person name="Aono T."/>
            <person name="Akiba N."/>
            <person name="Lee KB."/>
            <person name="Liu CT."/>
            <person name="Toyazaki H."/>
            <person name="Oyaizu H."/>
        </authorList>
    </citation>
    <scope>NUCLEOTIDE SEQUENCE [LARGE SCALE GENOMIC DNA]</scope>
    <source>
        <strain evidence="7">ATCC 43989 / DSM 5975 / JCM 20966 / LMG 6465 / NBRC 14845 / NCIMB 13405 / ORS 571</strain>
    </source>
</reference>
<dbReference type="SUPFAM" id="SSF48008">
    <property type="entry name" value="GntR ligand-binding domain-like"/>
    <property type="match status" value="1"/>
</dbReference>
<dbReference type="Gene3D" id="1.20.120.530">
    <property type="entry name" value="GntR ligand-binding domain-like"/>
    <property type="match status" value="1"/>
</dbReference>
<evidence type="ECO:0000256" key="2">
    <source>
        <dbReference type="ARBA" id="ARBA00023125"/>
    </source>
</evidence>
<feature type="region of interest" description="Disordered" evidence="4">
    <location>
        <begin position="301"/>
        <end position="334"/>
    </location>
</feature>
<dbReference type="InterPro" id="IPR008920">
    <property type="entry name" value="TF_FadR/GntR_C"/>
</dbReference>
<accession>A8IHJ6</accession>
<dbReference type="SUPFAM" id="SSF46785">
    <property type="entry name" value="Winged helix' DNA-binding domain"/>
    <property type="match status" value="2"/>
</dbReference>